<name>A0A443II38_9GAMM</name>
<dbReference type="Proteomes" id="UP000288794">
    <property type="component" value="Unassembled WGS sequence"/>
</dbReference>
<evidence type="ECO:0000313" key="2">
    <source>
        <dbReference type="Proteomes" id="UP000288794"/>
    </source>
</evidence>
<keyword evidence="2" id="KW-1185">Reference proteome</keyword>
<proteinExistence type="predicted"/>
<dbReference type="PROSITE" id="PS51257">
    <property type="entry name" value="PROKAR_LIPOPROTEIN"/>
    <property type="match status" value="1"/>
</dbReference>
<dbReference type="SUPFAM" id="SSF53850">
    <property type="entry name" value="Periplasmic binding protein-like II"/>
    <property type="match status" value="1"/>
</dbReference>
<organism evidence="1 2">
    <name type="scientific">[Pantoea] beijingensis</name>
    <dbReference type="NCBI Taxonomy" id="1324864"/>
    <lineage>
        <taxon>Bacteria</taxon>
        <taxon>Pseudomonadati</taxon>
        <taxon>Pseudomonadota</taxon>
        <taxon>Gammaproteobacteria</taxon>
        <taxon>Enterobacterales</taxon>
        <taxon>Erwiniaceae</taxon>
        <taxon>Erwinia</taxon>
    </lineage>
</organism>
<accession>A0A443II38</accession>
<reference evidence="1 2" key="1">
    <citation type="submission" date="2014-04" db="EMBL/GenBank/DDBJ databases">
        <title>Draft genome sequence of Pantoea beijingensis strain LMG 27579, an emerging pathogen to Pleurotus eryngii with potential industrial application.</title>
        <authorList>
            <person name="Xu F."/>
            <person name="Liu Y."/>
            <person name="Wang S."/>
            <person name="Yin Y."/>
            <person name="Ma Y."/>
            <person name="Zhao S."/>
            <person name="Rong C."/>
        </authorList>
    </citation>
    <scope>NUCLEOTIDE SEQUENCE [LARGE SCALE GENOMIC DNA]</scope>
    <source>
        <strain evidence="1 2">LMG 27579</strain>
    </source>
</reference>
<comment type="caution">
    <text evidence="1">The sequence shown here is derived from an EMBL/GenBank/DDBJ whole genome shotgun (WGS) entry which is preliminary data.</text>
</comment>
<dbReference type="Gene3D" id="3.40.190.290">
    <property type="match status" value="1"/>
</dbReference>
<sequence>MHFREAEVPLRLIMESSSIFQLLQGVQVGLGCLITPVGHLLTEMAPELGCRRLAIAPMSRQAAVVIAEPGWATPLSQHFFDEVRRWLATMLAE</sequence>
<gene>
    <name evidence="1" type="ORF">ED28_01560</name>
</gene>
<dbReference type="AlphaFoldDB" id="A0A443II38"/>
<dbReference type="EMBL" id="JMEE01000001">
    <property type="protein sequence ID" value="RWR03702.1"/>
    <property type="molecule type" value="Genomic_DNA"/>
</dbReference>
<protein>
    <recommendedName>
        <fullName evidence="3">LysR substrate-binding domain-containing protein</fullName>
    </recommendedName>
</protein>
<evidence type="ECO:0000313" key="1">
    <source>
        <dbReference type="EMBL" id="RWR03702.1"/>
    </source>
</evidence>
<evidence type="ECO:0008006" key="3">
    <source>
        <dbReference type="Google" id="ProtNLM"/>
    </source>
</evidence>